<keyword evidence="2" id="KW-0472">Membrane</keyword>
<sequence>QNEQMMATLMGLAQLVLIVILWFTWYCARQFHREQRNILYLRQAFKEKEKERTRSSRSRGNTKTGKESDAEADRNWCT</sequence>
<keyword evidence="2" id="KW-1133">Transmembrane helix</keyword>
<dbReference type="AlphaFoldDB" id="A0AAV5VNZ2"/>
<feature type="non-terminal residue" evidence="3">
    <location>
        <position position="78"/>
    </location>
</feature>
<dbReference type="EMBL" id="BTSY01000003">
    <property type="protein sequence ID" value="GMT21146.1"/>
    <property type="molecule type" value="Genomic_DNA"/>
</dbReference>
<evidence type="ECO:0000256" key="2">
    <source>
        <dbReference type="SAM" id="Phobius"/>
    </source>
</evidence>
<keyword evidence="2" id="KW-0812">Transmembrane</keyword>
<reference evidence="3" key="1">
    <citation type="submission" date="2023-10" db="EMBL/GenBank/DDBJ databases">
        <title>Genome assembly of Pristionchus species.</title>
        <authorList>
            <person name="Yoshida K."/>
            <person name="Sommer R.J."/>
        </authorList>
    </citation>
    <scope>NUCLEOTIDE SEQUENCE</scope>
    <source>
        <strain evidence="3">RS5133</strain>
    </source>
</reference>
<accession>A0AAV5VNZ2</accession>
<feature type="transmembrane region" description="Helical" evidence="2">
    <location>
        <begin position="6"/>
        <end position="28"/>
    </location>
</feature>
<feature type="compositionally biased region" description="Basic and acidic residues" evidence="1">
    <location>
        <begin position="64"/>
        <end position="78"/>
    </location>
</feature>
<evidence type="ECO:0000313" key="4">
    <source>
        <dbReference type="Proteomes" id="UP001432322"/>
    </source>
</evidence>
<feature type="non-terminal residue" evidence="3">
    <location>
        <position position="1"/>
    </location>
</feature>
<protein>
    <submittedName>
        <fullName evidence="3">Uncharacterized protein</fullName>
    </submittedName>
</protein>
<comment type="caution">
    <text evidence="3">The sequence shown here is derived from an EMBL/GenBank/DDBJ whole genome shotgun (WGS) entry which is preliminary data.</text>
</comment>
<keyword evidence="4" id="KW-1185">Reference proteome</keyword>
<name>A0AAV5VNZ2_9BILA</name>
<evidence type="ECO:0000256" key="1">
    <source>
        <dbReference type="SAM" id="MobiDB-lite"/>
    </source>
</evidence>
<dbReference type="Proteomes" id="UP001432322">
    <property type="component" value="Unassembled WGS sequence"/>
</dbReference>
<proteinExistence type="predicted"/>
<organism evidence="3 4">
    <name type="scientific">Pristionchus fissidentatus</name>
    <dbReference type="NCBI Taxonomy" id="1538716"/>
    <lineage>
        <taxon>Eukaryota</taxon>
        <taxon>Metazoa</taxon>
        <taxon>Ecdysozoa</taxon>
        <taxon>Nematoda</taxon>
        <taxon>Chromadorea</taxon>
        <taxon>Rhabditida</taxon>
        <taxon>Rhabditina</taxon>
        <taxon>Diplogasteromorpha</taxon>
        <taxon>Diplogasteroidea</taxon>
        <taxon>Neodiplogasteridae</taxon>
        <taxon>Pristionchus</taxon>
    </lineage>
</organism>
<gene>
    <name evidence="3" type="ORF">PFISCL1PPCAC_12443</name>
</gene>
<feature type="region of interest" description="Disordered" evidence="1">
    <location>
        <begin position="47"/>
        <end position="78"/>
    </location>
</feature>
<evidence type="ECO:0000313" key="3">
    <source>
        <dbReference type="EMBL" id="GMT21146.1"/>
    </source>
</evidence>